<evidence type="ECO:0000313" key="14">
    <source>
        <dbReference type="Ensembl" id="ENSSBOP00000031045.1"/>
    </source>
</evidence>
<dbReference type="STRING" id="39432.ENSSBOP00000031045"/>
<dbReference type="GeneTree" id="ENSGT00940000154674"/>
<evidence type="ECO:0000256" key="10">
    <source>
        <dbReference type="ARBA" id="ARBA00038934"/>
    </source>
</evidence>
<dbReference type="GO" id="GO:0005978">
    <property type="term" value="P:glycogen biosynthetic process"/>
    <property type="evidence" value="ECO:0007669"/>
    <property type="project" value="UniProtKB-KW"/>
</dbReference>
<dbReference type="CDD" id="cd02537">
    <property type="entry name" value="GT8_Glycogenin"/>
    <property type="match status" value="1"/>
</dbReference>
<dbReference type="Gene3D" id="3.90.550.10">
    <property type="entry name" value="Spore Coat Polysaccharide Biosynthesis Protein SpsA, Chain A"/>
    <property type="match status" value="1"/>
</dbReference>
<dbReference type="AlphaFoldDB" id="A0A2K6UGM1"/>
<evidence type="ECO:0000256" key="12">
    <source>
        <dbReference type="ARBA" id="ARBA00052293"/>
    </source>
</evidence>
<comment type="similarity">
    <text evidence="9">Belongs to the glycosyltransferase 8 family. Glycogenin subfamily.</text>
</comment>
<comment type="catalytic activity">
    <reaction evidence="12">
        <text>L-tyrosyl-[glycogenin] + UDP-alpha-D-glucose = alpha-D-glucosyl-L-tyrosyl-[glycogenin] + UDP + H(+)</text>
        <dbReference type="Rhea" id="RHEA:23360"/>
        <dbReference type="Rhea" id="RHEA-COMP:14604"/>
        <dbReference type="Rhea" id="RHEA-COMP:14605"/>
        <dbReference type="ChEBI" id="CHEBI:15378"/>
        <dbReference type="ChEBI" id="CHEBI:46858"/>
        <dbReference type="ChEBI" id="CHEBI:58223"/>
        <dbReference type="ChEBI" id="CHEBI:58885"/>
        <dbReference type="ChEBI" id="CHEBI:140573"/>
        <dbReference type="EC" id="2.4.1.186"/>
    </reaction>
</comment>
<keyword evidence="5" id="KW-0479">Metal-binding</keyword>
<keyword evidence="7" id="KW-0325">Glycoprotein</keyword>
<accession>A0A2K6UGM1</accession>
<sequence length="282" mass="31862">MTDQAFVTLTTNDAYAKGTLVLGSSLKQHWTTRRLVMLDTLQVSDSMRSVLETVFDEVIMVDVFDSGNFAHLTLMKRPELGVMLAKLHYTLVLANTDDLFEREELSAAPDPGWPDCFNSVVIYQPSVETYNQLLSLASEQGSFYGGDQGILNTFFSSWVTADIRKHLPFIYNLSWISIYLYFPAFKVFGASAKVVCFLGRNIFTISILPLLQQYGLVKYTCSYVNVENVSGAISHLSIGEIPAVGQPVHSEDWKEWWEQGQADYVEADSFDNLKRKLDTYLQ</sequence>
<keyword evidence="3" id="KW-0963">Cytoplasm</keyword>
<evidence type="ECO:0000256" key="4">
    <source>
        <dbReference type="ARBA" id="ARBA00022679"/>
    </source>
</evidence>
<organism evidence="14 15">
    <name type="scientific">Saimiri boliviensis boliviensis</name>
    <name type="common">Bolivian squirrel monkey</name>
    <dbReference type="NCBI Taxonomy" id="39432"/>
    <lineage>
        <taxon>Eukaryota</taxon>
        <taxon>Metazoa</taxon>
        <taxon>Chordata</taxon>
        <taxon>Craniata</taxon>
        <taxon>Vertebrata</taxon>
        <taxon>Euteleostomi</taxon>
        <taxon>Mammalia</taxon>
        <taxon>Eutheria</taxon>
        <taxon>Euarchontoglires</taxon>
        <taxon>Primates</taxon>
        <taxon>Haplorrhini</taxon>
        <taxon>Platyrrhini</taxon>
        <taxon>Cebidae</taxon>
        <taxon>Saimiriinae</taxon>
        <taxon>Saimiri</taxon>
    </lineage>
</organism>
<comment type="subcellular location">
    <subcellularLocation>
        <location evidence="2">Cytoplasm</location>
    </subcellularLocation>
</comment>
<dbReference type="SUPFAM" id="SSF53448">
    <property type="entry name" value="Nucleotide-diphospho-sugar transferases"/>
    <property type="match status" value="1"/>
</dbReference>
<dbReference type="InterPro" id="IPR029044">
    <property type="entry name" value="Nucleotide-diphossugar_trans"/>
</dbReference>
<evidence type="ECO:0000313" key="15">
    <source>
        <dbReference type="Proteomes" id="UP000233220"/>
    </source>
</evidence>
<evidence type="ECO:0000256" key="9">
    <source>
        <dbReference type="ARBA" id="ARBA00038162"/>
    </source>
</evidence>
<evidence type="ECO:0000256" key="2">
    <source>
        <dbReference type="ARBA" id="ARBA00004496"/>
    </source>
</evidence>
<dbReference type="Proteomes" id="UP000233220">
    <property type="component" value="Unplaced"/>
</dbReference>
<evidence type="ECO:0000256" key="8">
    <source>
        <dbReference type="ARBA" id="ARBA00023211"/>
    </source>
</evidence>
<evidence type="ECO:0000256" key="13">
    <source>
        <dbReference type="ARBA" id="ARBA00057883"/>
    </source>
</evidence>
<evidence type="ECO:0000256" key="1">
    <source>
        <dbReference type="ARBA" id="ARBA00001936"/>
    </source>
</evidence>
<dbReference type="InterPro" id="IPR050587">
    <property type="entry name" value="GNT1/Glycosyltrans_8"/>
</dbReference>
<protein>
    <recommendedName>
        <fullName evidence="10">glycogenin glucosyltransferase</fullName>
        <ecNumber evidence="10">2.4.1.186</ecNumber>
    </recommendedName>
</protein>
<dbReference type="EC" id="2.4.1.186" evidence="10"/>
<comment type="cofactor">
    <cofactor evidence="1">
        <name>Mn(2+)</name>
        <dbReference type="ChEBI" id="CHEBI:29035"/>
    </cofactor>
</comment>
<name>A0A2K6UGM1_SAIBB</name>
<evidence type="ECO:0000256" key="5">
    <source>
        <dbReference type="ARBA" id="ARBA00022723"/>
    </source>
</evidence>
<keyword evidence="15" id="KW-1185">Reference proteome</keyword>
<dbReference type="PANTHER" id="PTHR11183">
    <property type="entry name" value="GLYCOGENIN SUBFAMILY MEMBER"/>
    <property type="match status" value="1"/>
</dbReference>
<dbReference type="GO" id="GO:0005737">
    <property type="term" value="C:cytoplasm"/>
    <property type="evidence" value="ECO:0007669"/>
    <property type="project" value="UniProtKB-SubCell"/>
</dbReference>
<keyword evidence="4" id="KW-0808">Transferase</keyword>
<comment type="function">
    <text evidence="13">Self-glucosylating initiator of glycogen synthesis. It catalyzes the formation of a short alpha (1,4)-glucosyl chain covalently attached via a glucose 1-O-tyrosyl linkage to internal tyrosine residues and these chains act as primers for the elongation reaction catalyzed by glycogen synthase.</text>
</comment>
<dbReference type="Ensembl" id="ENSSBOT00000047933.1">
    <property type="protein sequence ID" value="ENSSBOP00000031045.1"/>
    <property type="gene ID" value="ENSSBOG00000031773.1"/>
</dbReference>
<keyword evidence="8" id="KW-0464">Manganese</keyword>
<evidence type="ECO:0000256" key="11">
    <source>
        <dbReference type="ARBA" id="ARBA00050886"/>
    </source>
</evidence>
<reference evidence="14" key="1">
    <citation type="submission" date="2025-08" db="UniProtKB">
        <authorList>
            <consortium name="Ensembl"/>
        </authorList>
    </citation>
    <scope>IDENTIFICATION</scope>
</reference>
<evidence type="ECO:0000256" key="6">
    <source>
        <dbReference type="ARBA" id="ARBA00023056"/>
    </source>
</evidence>
<comment type="catalytic activity">
    <reaction evidence="11">
        <text>[1,4-alpha-D-glucosyl](n)-L-tyrosyl-[glycogenin] + UDP-alpha-D-glucose = [1,4-alpha-D-glucosyl](n+1)-L-tyrosyl-[glycogenin] + UDP + H(+)</text>
        <dbReference type="Rhea" id="RHEA:56560"/>
        <dbReference type="Rhea" id="RHEA-COMP:14606"/>
        <dbReference type="Rhea" id="RHEA-COMP:14607"/>
        <dbReference type="ChEBI" id="CHEBI:15378"/>
        <dbReference type="ChEBI" id="CHEBI:58223"/>
        <dbReference type="ChEBI" id="CHEBI:58885"/>
        <dbReference type="ChEBI" id="CHEBI:140574"/>
        <dbReference type="EC" id="2.4.1.186"/>
    </reaction>
</comment>
<keyword evidence="6" id="KW-0320">Glycogen biosynthesis</keyword>
<evidence type="ECO:0000256" key="7">
    <source>
        <dbReference type="ARBA" id="ARBA00023180"/>
    </source>
</evidence>
<evidence type="ECO:0000256" key="3">
    <source>
        <dbReference type="ARBA" id="ARBA00022490"/>
    </source>
</evidence>
<reference evidence="14" key="2">
    <citation type="submission" date="2025-09" db="UniProtKB">
        <authorList>
            <consortium name="Ensembl"/>
        </authorList>
    </citation>
    <scope>IDENTIFICATION</scope>
</reference>
<dbReference type="GO" id="GO:0008466">
    <property type="term" value="F:glycogenin glucosyltransferase activity"/>
    <property type="evidence" value="ECO:0007669"/>
    <property type="project" value="UniProtKB-EC"/>
</dbReference>
<dbReference type="GO" id="GO:0046872">
    <property type="term" value="F:metal ion binding"/>
    <property type="evidence" value="ECO:0007669"/>
    <property type="project" value="UniProtKB-KW"/>
</dbReference>
<proteinExistence type="inferred from homology"/>
<dbReference type="FunFam" id="3.90.550.10:FF:000092">
    <property type="entry name" value="Glycogenin 2"/>
    <property type="match status" value="1"/>
</dbReference>